<dbReference type="AlphaFoldDB" id="A0AAV4UIC9"/>
<sequence length="268" mass="28705">MLAGHVPHMCTSRTCQKLVMRGGLLNTATILFFVVVETTTFETEAGEELEILTVQAEKEDGSLKKFDMGKIGLDLGKIGFDGGKGGGLGKIGFTAGTQFESGNLKIGKVDYGGKADSGLKAKLQSVNISLDEKSVKGPQSLLGNLMKLGKKVKIVVGGVVIPTGTVASLVTGVITETPGVSQGRVPEVTIVADETDDRVNLVVGEHDLPTAFYFNRGKQAKYSNQKFFVRLEKSKPNIMCARDGYYTRNGYGKFIVEELCSNVTGGEW</sequence>
<dbReference type="Proteomes" id="UP001054837">
    <property type="component" value="Unassembled WGS sequence"/>
</dbReference>
<name>A0AAV4UIC9_9ARAC</name>
<keyword evidence="2" id="KW-1185">Reference proteome</keyword>
<dbReference type="EMBL" id="BPLQ01011339">
    <property type="protein sequence ID" value="GIY57464.1"/>
    <property type="molecule type" value="Genomic_DNA"/>
</dbReference>
<gene>
    <name evidence="1" type="ORF">CDAR_376001</name>
</gene>
<accession>A0AAV4UIC9</accession>
<organism evidence="1 2">
    <name type="scientific">Caerostris darwini</name>
    <dbReference type="NCBI Taxonomy" id="1538125"/>
    <lineage>
        <taxon>Eukaryota</taxon>
        <taxon>Metazoa</taxon>
        <taxon>Ecdysozoa</taxon>
        <taxon>Arthropoda</taxon>
        <taxon>Chelicerata</taxon>
        <taxon>Arachnida</taxon>
        <taxon>Araneae</taxon>
        <taxon>Araneomorphae</taxon>
        <taxon>Entelegynae</taxon>
        <taxon>Araneoidea</taxon>
        <taxon>Araneidae</taxon>
        <taxon>Caerostris</taxon>
    </lineage>
</organism>
<comment type="caution">
    <text evidence="1">The sequence shown here is derived from an EMBL/GenBank/DDBJ whole genome shotgun (WGS) entry which is preliminary data.</text>
</comment>
<evidence type="ECO:0000313" key="1">
    <source>
        <dbReference type="EMBL" id="GIY57464.1"/>
    </source>
</evidence>
<proteinExistence type="predicted"/>
<protein>
    <submittedName>
        <fullName evidence="1">Uncharacterized protein</fullName>
    </submittedName>
</protein>
<reference evidence="1 2" key="1">
    <citation type="submission" date="2021-06" db="EMBL/GenBank/DDBJ databases">
        <title>Caerostris darwini draft genome.</title>
        <authorList>
            <person name="Kono N."/>
            <person name="Arakawa K."/>
        </authorList>
    </citation>
    <scope>NUCLEOTIDE SEQUENCE [LARGE SCALE GENOMIC DNA]</scope>
</reference>
<evidence type="ECO:0000313" key="2">
    <source>
        <dbReference type="Proteomes" id="UP001054837"/>
    </source>
</evidence>